<organism evidence="1 2">
    <name type="scientific">Porphyra umbilicalis</name>
    <name type="common">Purple laver</name>
    <name type="synonym">Red alga</name>
    <dbReference type="NCBI Taxonomy" id="2786"/>
    <lineage>
        <taxon>Eukaryota</taxon>
        <taxon>Rhodophyta</taxon>
        <taxon>Bangiophyceae</taxon>
        <taxon>Bangiales</taxon>
        <taxon>Bangiaceae</taxon>
        <taxon>Porphyra</taxon>
    </lineage>
</organism>
<protein>
    <submittedName>
        <fullName evidence="1">Uncharacterized protein</fullName>
    </submittedName>
</protein>
<reference evidence="1 2" key="1">
    <citation type="submission" date="2017-03" db="EMBL/GenBank/DDBJ databases">
        <title>WGS assembly of Porphyra umbilicalis.</title>
        <authorList>
            <person name="Brawley S.H."/>
            <person name="Blouin N.A."/>
            <person name="Ficko-Blean E."/>
            <person name="Wheeler G.L."/>
            <person name="Lohr M."/>
            <person name="Goodson H.V."/>
            <person name="Jenkins J.W."/>
            <person name="Blaby-Haas C.E."/>
            <person name="Helliwell K.E."/>
            <person name="Chan C."/>
            <person name="Marriage T."/>
            <person name="Bhattacharya D."/>
            <person name="Klein A.S."/>
            <person name="Badis Y."/>
            <person name="Brodie J."/>
            <person name="Cao Y."/>
            <person name="Collen J."/>
            <person name="Dittami S.M."/>
            <person name="Gachon C.M."/>
            <person name="Green B.R."/>
            <person name="Karpowicz S."/>
            <person name="Kim J.W."/>
            <person name="Kudahl U."/>
            <person name="Lin S."/>
            <person name="Michel G."/>
            <person name="Mittag M."/>
            <person name="Olson B.J."/>
            <person name="Pangilinan J."/>
            <person name="Peng Y."/>
            <person name="Qiu H."/>
            <person name="Shu S."/>
            <person name="Singer J.T."/>
            <person name="Smith A.G."/>
            <person name="Sprecher B.N."/>
            <person name="Wagner V."/>
            <person name="Wang W."/>
            <person name="Wang Z.-Y."/>
            <person name="Yan J."/>
            <person name="Yarish C."/>
            <person name="Zoeuner-Riek S."/>
            <person name="Zhuang Y."/>
            <person name="Zou Y."/>
            <person name="Lindquist E.A."/>
            <person name="Grimwood J."/>
            <person name="Barry K."/>
            <person name="Rokhsar D.S."/>
            <person name="Schmutz J."/>
            <person name="Stiller J.W."/>
            <person name="Grossman A.R."/>
            <person name="Prochnik S.E."/>
        </authorList>
    </citation>
    <scope>NUCLEOTIDE SEQUENCE [LARGE SCALE GENOMIC DNA]</scope>
    <source>
        <strain evidence="1">4086291</strain>
    </source>
</reference>
<evidence type="ECO:0000313" key="2">
    <source>
        <dbReference type="Proteomes" id="UP000218209"/>
    </source>
</evidence>
<dbReference type="EMBL" id="KV918786">
    <property type="protein sequence ID" value="OSX79817.1"/>
    <property type="molecule type" value="Genomic_DNA"/>
</dbReference>
<proteinExistence type="predicted"/>
<accession>A0A1X6PG33</accession>
<dbReference type="AlphaFoldDB" id="A0A1X6PG33"/>
<keyword evidence="2" id="KW-1185">Reference proteome</keyword>
<sequence>MHMAVSVGVARRSVLFRVERTGHARRRQRHVRPSRRLCPCPAWSGRGCAARGRKATVLHTLAV</sequence>
<evidence type="ECO:0000313" key="1">
    <source>
        <dbReference type="EMBL" id="OSX79817.1"/>
    </source>
</evidence>
<gene>
    <name evidence="1" type="ORF">BU14_0071s0071</name>
</gene>
<name>A0A1X6PG33_PORUM</name>
<dbReference type="Proteomes" id="UP000218209">
    <property type="component" value="Unassembled WGS sequence"/>
</dbReference>